<protein>
    <submittedName>
        <fullName evidence="1">Uncharacterized protein</fullName>
    </submittedName>
</protein>
<dbReference type="AlphaFoldDB" id="A0A428P4Z3"/>
<dbReference type="EMBL" id="NKCI01000204">
    <property type="protein sequence ID" value="RSL48087.1"/>
    <property type="molecule type" value="Genomic_DNA"/>
</dbReference>
<evidence type="ECO:0000313" key="2">
    <source>
        <dbReference type="Proteomes" id="UP000288168"/>
    </source>
</evidence>
<proteinExistence type="predicted"/>
<dbReference type="Proteomes" id="UP000288168">
    <property type="component" value="Unassembled WGS sequence"/>
</dbReference>
<sequence>MPLFEKGGIWPPTEEPAVKRQLAKKLKNREAIGLKYLHLLPKDQRFQEAEDQLDRIIERYHEVMNSPSREALRSAKKVVSEALHMDQQRQAVVSNMETWINAVLAKKKPGKFIKPTGNLITSVDVEDIRKQHEEEVTAEAARQNRREARCVNKRSTALPLRGWLVDSGRQQEFISFDCNHKRMSEILNTKPGGFMIDIPEAEEVRLAREKSCLAPLEPPYKHESQ</sequence>
<name>A0A428P4Z3_9HYPO</name>
<dbReference type="OrthoDB" id="5103739at2759"/>
<organism evidence="1 2">
    <name type="scientific">Fusarium duplospermum</name>
    <dbReference type="NCBI Taxonomy" id="1325734"/>
    <lineage>
        <taxon>Eukaryota</taxon>
        <taxon>Fungi</taxon>
        <taxon>Dikarya</taxon>
        <taxon>Ascomycota</taxon>
        <taxon>Pezizomycotina</taxon>
        <taxon>Sordariomycetes</taxon>
        <taxon>Hypocreomycetidae</taxon>
        <taxon>Hypocreales</taxon>
        <taxon>Nectriaceae</taxon>
        <taxon>Fusarium</taxon>
        <taxon>Fusarium solani species complex</taxon>
    </lineage>
</organism>
<accession>A0A428P4Z3</accession>
<gene>
    <name evidence="1" type="ORF">CEP54_013098</name>
</gene>
<keyword evidence="2" id="KW-1185">Reference proteome</keyword>
<reference evidence="1 2" key="1">
    <citation type="submission" date="2017-06" db="EMBL/GenBank/DDBJ databases">
        <title>Comparative genomic analysis of Ambrosia Fusariam Clade fungi.</title>
        <authorList>
            <person name="Stajich J.E."/>
            <person name="Carrillo J."/>
            <person name="Kijimoto T."/>
            <person name="Eskalen A."/>
            <person name="O'Donnell K."/>
            <person name="Kasson M."/>
        </authorList>
    </citation>
    <scope>NUCLEOTIDE SEQUENCE [LARGE SCALE GENOMIC DNA]</scope>
    <source>
        <strain evidence="1 2">NRRL62584</strain>
    </source>
</reference>
<evidence type="ECO:0000313" key="1">
    <source>
        <dbReference type="EMBL" id="RSL48087.1"/>
    </source>
</evidence>
<comment type="caution">
    <text evidence="1">The sequence shown here is derived from an EMBL/GenBank/DDBJ whole genome shotgun (WGS) entry which is preliminary data.</text>
</comment>